<dbReference type="SUPFAM" id="SSF48208">
    <property type="entry name" value="Six-hairpin glycosidases"/>
    <property type="match status" value="1"/>
</dbReference>
<organism evidence="14 15">
    <name type="scientific">Leptidea sinapis</name>
    <dbReference type="NCBI Taxonomy" id="189913"/>
    <lineage>
        <taxon>Eukaryota</taxon>
        <taxon>Metazoa</taxon>
        <taxon>Ecdysozoa</taxon>
        <taxon>Arthropoda</taxon>
        <taxon>Hexapoda</taxon>
        <taxon>Insecta</taxon>
        <taxon>Pterygota</taxon>
        <taxon>Neoptera</taxon>
        <taxon>Endopterygota</taxon>
        <taxon>Lepidoptera</taxon>
        <taxon>Glossata</taxon>
        <taxon>Ditrysia</taxon>
        <taxon>Papilionoidea</taxon>
        <taxon>Pieridae</taxon>
        <taxon>Dismorphiinae</taxon>
        <taxon>Leptidea</taxon>
    </lineage>
</organism>
<dbReference type="GO" id="GO:0009311">
    <property type="term" value="P:oligosaccharide metabolic process"/>
    <property type="evidence" value="ECO:0007669"/>
    <property type="project" value="InterPro"/>
</dbReference>
<feature type="compositionally biased region" description="Low complexity" evidence="12">
    <location>
        <begin position="420"/>
        <end position="431"/>
    </location>
</feature>
<evidence type="ECO:0000256" key="10">
    <source>
        <dbReference type="ARBA" id="ARBA00023295"/>
    </source>
</evidence>
<dbReference type="Proteomes" id="UP000324832">
    <property type="component" value="Unassembled WGS sequence"/>
</dbReference>
<comment type="subcellular location">
    <subcellularLocation>
        <location evidence="1">Endoplasmic reticulum membrane</location>
        <topology evidence="1">Single-pass type II membrane protein</topology>
    </subcellularLocation>
</comment>
<protein>
    <recommendedName>
        <fullName evidence="11">mannosyl-oligosaccharide glucosidase</fullName>
        <ecNumber evidence="11">3.2.1.106</ecNumber>
    </recommendedName>
</protein>
<keyword evidence="4" id="KW-0378">Hydrolase</keyword>
<evidence type="ECO:0000256" key="5">
    <source>
        <dbReference type="ARBA" id="ARBA00022824"/>
    </source>
</evidence>
<dbReference type="EMBL" id="FZQP02006814">
    <property type="protein sequence ID" value="VVD03889.1"/>
    <property type="molecule type" value="Genomic_DNA"/>
</dbReference>
<dbReference type="InterPro" id="IPR008928">
    <property type="entry name" value="6-hairpin_glycosidase_sf"/>
</dbReference>
<dbReference type="InterPro" id="IPR004888">
    <property type="entry name" value="Glycoside_hydrolase_63"/>
</dbReference>
<dbReference type="InterPro" id="IPR031335">
    <property type="entry name" value="Glyco_hydro_63_C"/>
</dbReference>
<dbReference type="GO" id="GO:0006487">
    <property type="term" value="P:protein N-linked glycosylation"/>
    <property type="evidence" value="ECO:0007669"/>
    <property type="project" value="TreeGrafter"/>
</dbReference>
<evidence type="ECO:0000256" key="12">
    <source>
        <dbReference type="SAM" id="MobiDB-lite"/>
    </source>
</evidence>
<sequence>MDGPTRPSRPWRWCGTARWMRPAAQARTRVSGRTAATSWATRPRSPPSVCSWCRIKLKEKVYSLLQAEGRLAVLAPDRTLDGEKQVNFVAVQLVVEPPCVVDVVFRGEGEGEAAPLQGERYSARLRDLGASFDAAFEDKFRLAEKGRSTRGSPCPTGRRRCTPPSFFPRGFLWDEGFHGLLIGRWSIDIQLDIAGHWLDLINFVVQHNAAANPPMLLLTLAQLLRLWYNWFLASQRGSEPSSFRWRGRVDDGRQLNPKTLTSGLDDYPRASHPSERERHVDLRCWLQAAAAALADLAAALRRDPARFTAVRDQLADEETLNRLHWSSRTNSYADYGYVSLFPMLLKVLSPGSDKLGKILEVLDDPDKLWSPYGLSDGHTTRSTTRRTGAARCGSTSTTWRSRPCATTAPRAGHTPRGRSRCGSGSSRTQRGVAVPAQRVRVGAVLGPRRHRLGLSALHRLVGAVRAHDGRPLLNHRLYQGTTQTVVDVGW</sequence>
<dbReference type="InterPro" id="IPR038518">
    <property type="entry name" value="Glyco_hydro_63N_sf"/>
</dbReference>
<evidence type="ECO:0000256" key="7">
    <source>
        <dbReference type="ARBA" id="ARBA00022989"/>
    </source>
</evidence>
<keyword evidence="7" id="KW-1133">Transmembrane helix</keyword>
<keyword evidence="5" id="KW-0256">Endoplasmic reticulum</keyword>
<dbReference type="InterPro" id="IPR012341">
    <property type="entry name" value="6hp_glycosidase-like_sf"/>
</dbReference>
<evidence type="ECO:0000256" key="1">
    <source>
        <dbReference type="ARBA" id="ARBA00004648"/>
    </source>
</evidence>
<dbReference type="Gene3D" id="2.70.98.110">
    <property type="entry name" value="Glycosyl hydrolase family 63, N-terminal domain"/>
    <property type="match status" value="1"/>
</dbReference>
<evidence type="ECO:0000256" key="9">
    <source>
        <dbReference type="ARBA" id="ARBA00023180"/>
    </source>
</evidence>
<evidence type="ECO:0000313" key="15">
    <source>
        <dbReference type="Proteomes" id="UP000324832"/>
    </source>
</evidence>
<keyword evidence="6" id="KW-0735">Signal-anchor</keyword>
<keyword evidence="8" id="KW-0472">Membrane</keyword>
<keyword evidence="15" id="KW-1185">Reference proteome</keyword>
<evidence type="ECO:0000256" key="3">
    <source>
        <dbReference type="ARBA" id="ARBA00022692"/>
    </source>
</evidence>
<evidence type="ECO:0000256" key="4">
    <source>
        <dbReference type="ARBA" id="ARBA00022801"/>
    </source>
</evidence>
<comment type="similarity">
    <text evidence="2">Belongs to the glycosyl hydrolase 63 family.</text>
</comment>
<accession>A0A5E4R1Q3</accession>
<dbReference type="PANTHER" id="PTHR10412">
    <property type="entry name" value="MANNOSYL-OLIGOSACCHARIDE GLUCOSIDASE"/>
    <property type="match status" value="1"/>
</dbReference>
<feature type="compositionally biased region" description="Low complexity" evidence="12">
    <location>
        <begin position="380"/>
        <end position="395"/>
    </location>
</feature>
<evidence type="ECO:0000256" key="6">
    <source>
        <dbReference type="ARBA" id="ARBA00022968"/>
    </source>
</evidence>
<evidence type="ECO:0000256" key="8">
    <source>
        <dbReference type="ARBA" id="ARBA00023136"/>
    </source>
</evidence>
<dbReference type="Pfam" id="PF03200">
    <property type="entry name" value="Glyco_hydro_63"/>
    <property type="match status" value="2"/>
</dbReference>
<feature type="domain" description="Glycosyl hydrolase family 63 C-terminal" evidence="13">
    <location>
        <begin position="224"/>
        <end position="336"/>
    </location>
</feature>
<proteinExistence type="inferred from homology"/>
<dbReference type="GO" id="GO:0005789">
    <property type="term" value="C:endoplasmic reticulum membrane"/>
    <property type="evidence" value="ECO:0007669"/>
    <property type="project" value="UniProtKB-SubCell"/>
</dbReference>
<name>A0A5E4R1Q3_9NEOP</name>
<evidence type="ECO:0000259" key="13">
    <source>
        <dbReference type="Pfam" id="PF03200"/>
    </source>
</evidence>
<keyword evidence="9" id="KW-0325">Glycoprotein</keyword>
<dbReference type="AlphaFoldDB" id="A0A5E4R1Q3"/>
<reference evidence="14 15" key="1">
    <citation type="submission" date="2017-07" db="EMBL/GenBank/DDBJ databases">
        <authorList>
            <person name="Talla V."/>
            <person name="Backstrom N."/>
        </authorList>
    </citation>
    <scope>NUCLEOTIDE SEQUENCE [LARGE SCALE GENOMIC DNA]</scope>
</reference>
<dbReference type="EC" id="3.2.1.106" evidence="11"/>
<dbReference type="PANTHER" id="PTHR10412:SF11">
    <property type="entry name" value="MANNOSYL-OLIGOSACCHARIDE GLUCOSIDASE"/>
    <property type="match status" value="1"/>
</dbReference>
<keyword evidence="10" id="KW-0326">Glycosidase</keyword>
<gene>
    <name evidence="14" type="ORF">LSINAPIS_LOCUS13782</name>
</gene>
<evidence type="ECO:0000256" key="2">
    <source>
        <dbReference type="ARBA" id="ARBA00010833"/>
    </source>
</evidence>
<evidence type="ECO:0000313" key="14">
    <source>
        <dbReference type="EMBL" id="VVD03889.1"/>
    </source>
</evidence>
<evidence type="ECO:0000256" key="11">
    <source>
        <dbReference type="ARBA" id="ARBA00038888"/>
    </source>
</evidence>
<feature type="domain" description="Glycosyl hydrolase family 63 C-terminal" evidence="13">
    <location>
        <begin position="165"/>
        <end position="202"/>
    </location>
</feature>
<feature type="region of interest" description="Disordered" evidence="12">
    <location>
        <begin position="377"/>
        <end position="431"/>
    </location>
</feature>
<keyword evidence="3" id="KW-0812">Transmembrane</keyword>
<dbReference type="GO" id="GO:0004573">
    <property type="term" value="F:Glc3Man9GlcNAc2 oligosaccharide glucosidase activity"/>
    <property type="evidence" value="ECO:0007669"/>
    <property type="project" value="UniProtKB-EC"/>
</dbReference>
<dbReference type="Gene3D" id="1.50.10.10">
    <property type="match status" value="1"/>
</dbReference>